<dbReference type="RefSeq" id="WP_133306300.1">
    <property type="nucleotide sequence ID" value="NZ_UPPP01000074.1"/>
</dbReference>
<dbReference type="InterPro" id="IPR035909">
    <property type="entry name" value="CheB_C"/>
</dbReference>
<dbReference type="OrthoDB" id="9793421at2"/>
<accession>A0A498RE51</accession>
<evidence type="ECO:0000313" key="7">
    <source>
        <dbReference type="Proteomes" id="UP000277811"/>
    </source>
</evidence>
<dbReference type="InterPro" id="IPR000673">
    <property type="entry name" value="Sig_transdc_resp-reg_Me-estase"/>
</dbReference>
<protein>
    <recommendedName>
        <fullName evidence="2">protein-glutamate methylesterase</fullName>
        <ecNumber evidence="2">3.1.1.61</ecNumber>
    </recommendedName>
</protein>
<comment type="caution">
    <text evidence="4">Lacks conserved residue(s) required for the propagation of feature annotation.</text>
</comment>
<comment type="catalytic activity">
    <reaction evidence="3">
        <text>[protein]-L-glutamate 5-O-methyl ester + H2O = L-glutamyl-[protein] + methanol + H(+)</text>
        <dbReference type="Rhea" id="RHEA:23236"/>
        <dbReference type="Rhea" id="RHEA-COMP:10208"/>
        <dbReference type="Rhea" id="RHEA-COMP:10311"/>
        <dbReference type="ChEBI" id="CHEBI:15377"/>
        <dbReference type="ChEBI" id="CHEBI:15378"/>
        <dbReference type="ChEBI" id="CHEBI:17790"/>
        <dbReference type="ChEBI" id="CHEBI:29973"/>
        <dbReference type="ChEBI" id="CHEBI:82795"/>
        <dbReference type="EC" id="3.1.1.61"/>
    </reaction>
</comment>
<reference evidence="6 7" key="1">
    <citation type="submission" date="2018-06" db="EMBL/GenBank/DDBJ databases">
        <authorList>
            <person name="Strepis N."/>
        </authorList>
    </citation>
    <scope>NUCLEOTIDE SEQUENCE [LARGE SCALE GENOMIC DNA]</scope>
    <source>
        <strain evidence="6">LUCI</strain>
    </source>
</reference>
<name>A0A498RE51_9FIRM</name>
<dbReference type="Proteomes" id="UP000277811">
    <property type="component" value="Unassembled WGS sequence"/>
</dbReference>
<evidence type="ECO:0000313" key="6">
    <source>
        <dbReference type="EMBL" id="VBB07468.1"/>
    </source>
</evidence>
<dbReference type="EC" id="3.1.1.61" evidence="2"/>
<dbReference type="SUPFAM" id="SSF52738">
    <property type="entry name" value="Methylesterase CheB, C-terminal domain"/>
    <property type="match status" value="1"/>
</dbReference>
<evidence type="ECO:0000256" key="3">
    <source>
        <dbReference type="ARBA" id="ARBA00048267"/>
    </source>
</evidence>
<sequence>PADMAGTVIVQHMPPVFTSMYAARLNSTCAVEVKEAQTGDLILPGRVLIAPGDYHMRIKRTGNGYLVECFRGEKVNGHCPSVDVLFHSVAQQAGSNAVGVILTGMGYDGAKSLLAMRQAGARTIGQDEQSSIVYGMPKAAFDIGAVQEQIPLGLIPRKLFSLVRR</sequence>
<dbReference type="AlphaFoldDB" id="A0A498RE51"/>
<gene>
    <name evidence="6" type="ORF">LUCI_2717</name>
</gene>
<evidence type="ECO:0000256" key="1">
    <source>
        <dbReference type="ARBA" id="ARBA00022801"/>
    </source>
</evidence>
<dbReference type="GO" id="GO:0000156">
    <property type="term" value="F:phosphorelay response regulator activity"/>
    <property type="evidence" value="ECO:0007669"/>
    <property type="project" value="InterPro"/>
</dbReference>
<dbReference type="PANTHER" id="PTHR42872">
    <property type="entry name" value="PROTEIN-GLUTAMATE METHYLESTERASE/PROTEIN-GLUTAMINE GLUTAMINASE"/>
    <property type="match status" value="1"/>
</dbReference>
<dbReference type="EMBL" id="UPPP01000074">
    <property type="protein sequence ID" value="VBB07468.1"/>
    <property type="molecule type" value="Genomic_DNA"/>
</dbReference>
<keyword evidence="1" id="KW-0378">Hydrolase</keyword>
<evidence type="ECO:0000256" key="2">
    <source>
        <dbReference type="ARBA" id="ARBA00039140"/>
    </source>
</evidence>
<dbReference type="PROSITE" id="PS50122">
    <property type="entry name" value="CHEB"/>
    <property type="match status" value="1"/>
</dbReference>
<evidence type="ECO:0000256" key="4">
    <source>
        <dbReference type="PROSITE-ProRule" id="PRU00050"/>
    </source>
</evidence>
<dbReference type="GO" id="GO:0005737">
    <property type="term" value="C:cytoplasm"/>
    <property type="evidence" value="ECO:0007669"/>
    <property type="project" value="InterPro"/>
</dbReference>
<organism evidence="6 7">
    <name type="scientific">Lucifera butyrica</name>
    <dbReference type="NCBI Taxonomy" id="1351585"/>
    <lineage>
        <taxon>Bacteria</taxon>
        <taxon>Bacillati</taxon>
        <taxon>Bacillota</taxon>
        <taxon>Negativicutes</taxon>
        <taxon>Veillonellales</taxon>
        <taxon>Veillonellaceae</taxon>
        <taxon>Lucifera</taxon>
    </lineage>
</organism>
<dbReference type="PANTHER" id="PTHR42872:SF6">
    <property type="entry name" value="PROTEIN-GLUTAMATE METHYLESTERASE_PROTEIN-GLUTAMINE GLUTAMINASE"/>
    <property type="match status" value="1"/>
</dbReference>
<dbReference type="Gene3D" id="3.40.50.180">
    <property type="entry name" value="Methylesterase CheB, C-terminal domain"/>
    <property type="match status" value="1"/>
</dbReference>
<evidence type="ECO:0000259" key="5">
    <source>
        <dbReference type="PROSITE" id="PS50122"/>
    </source>
</evidence>
<keyword evidence="7" id="KW-1185">Reference proteome</keyword>
<dbReference type="GO" id="GO:0008984">
    <property type="term" value="F:protein-glutamate methylesterase activity"/>
    <property type="evidence" value="ECO:0007669"/>
    <property type="project" value="UniProtKB-EC"/>
</dbReference>
<dbReference type="GO" id="GO:0006935">
    <property type="term" value="P:chemotaxis"/>
    <property type="evidence" value="ECO:0007669"/>
    <property type="project" value="InterPro"/>
</dbReference>
<feature type="domain" description="CheB-type methylesterase" evidence="5">
    <location>
        <begin position="1"/>
        <end position="165"/>
    </location>
</feature>
<proteinExistence type="predicted"/>
<feature type="non-terminal residue" evidence="6">
    <location>
        <position position="1"/>
    </location>
</feature>
<dbReference type="Pfam" id="PF01339">
    <property type="entry name" value="CheB_methylest"/>
    <property type="match status" value="1"/>
</dbReference>
<dbReference type="CDD" id="cd16432">
    <property type="entry name" value="CheB_Rec"/>
    <property type="match status" value="1"/>
</dbReference>